<evidence type="ECO:0000256" key="7">
    <source>
        <dbReference type="ARBA" id="ARBA00022989"/>
    </source>
</evidence>
<evidence type="ECO:0000259" key="10">
    <source>
        <dbReference type="PROSITE" id="PS50893"/>
    </source>
</evidence>
<keyword evidence="5" id="KW-0547">Nucleotide-binding</keyword>
<dbReference type="CDD" id="cd03228">
    <property type="entry name" value="ABCC_MRP_Like"/>
    <property type="match status" value="1"/>
</dbReference>
<keyword evidence="8 9" id="KW-0472">Membrane</keyword>
<evidence type="ECO:0000256" key="6">
    <source>
        <dbReference type="ARBA" id="ARBA00022840"/>
    </source>
</evidence>
<comment type="subcellular location">
    <subcellularLocation>
        <location evidence="1">Cell membrane</location>
        <topology evidence="1">Multi-pass membrane protein</topology>
    </subcellularLocation>
</comment>
<evidence type="ECO:0000256" key="1">
    <source>
        <dbReference type="ARBA" id="ARBA00004651"/>
    </source>
</evidence>
<name>A0ABT3ZJW0_9BURK</name>
<dbReference type="InterPro" id="IPR017871">
    <property type="entry name" value="ABC_transporter-like_CS"/>
</dbReference>
<keyword evidence="3" id="KW-0997">Cell inner membrane</keyword>
<evidence type="ECO:0000256" key="3">
    <source>
        <dbReference type="ARBA" id="ARBA00022519"/>
    </source>
</evidence>
<evidence type="ECO:0000256" key="9">
    <source>
        <dbReference type="SAM" id="Phobius"/>
    </source>
</evidence>
<dbReference type="RefSeq" id="WP_267846451.1">
    <property type="nucleotide sequence ID" value="NZ_JAPMXC010000001.1"/>
</dbReference>
<keyword evidence="6" id="KW-0067">ATP-binding</keyword>
<dbReference type="InterPro" id="IPR011527">
    <property type="entry name" value="ABC1_TM_dom"/>
</dbReference>
<dbReference type="InterPro" id="IPR036640">
    <property type="entry name" value="ABC1_TM_sf"/>
</dbReference>
<organism evidence="12 13">
    <name type="scientific">Robbsia betulipollinis</name>
    <dbReference type="NCBI Taxonomy" id="2981849"/>
    <lineage>
        <taxon>Bacteria</taxon>
        <taxon>Pseudomonadati</taxon>
        <taxon>Pseudomonadota</taxon>
        <taxon>Betaproteobacteria</taxon>
        <taxon>Burkholderiales</taxon>
        <taxon>Burkholderiaceae</taxon>
        <taxon>Robbsia</taxon>
    </lineage>
</organism>
<dbReference type="EMBL" id="JAPMXC010000001">
    <property type="protein sequence ID" value="MCY0386815.1"/>
    <property type="molecule type" value="Genomic_DNA"/>
</dbReference>
<reference evidence="12" key="1">
    <citation type="submission" date="2022-11" db="EMBL/GenBank/DDBJ databases">
        <title>Robbsia betulipollinis sp. nov., isolated from pollen of birch (Betula pendula).</title>
        <authorList>
            <person name="Shi H."/>
            <person name="Ambika Manirajan B."/>
            <person name="Ratering S."/>
            <person name="Geissler-Plaum R."/>
            <person name="Schnell S."/>
        </authorList>
    </citation>
    <scope>NUCLEOTIDE SEQUENCE</scope>
    <source>
        <strain evidence="12">Bb-Pol-6</strain>
    </source>
</reference>
<keyword evidence="4 9" id="KW-0812">Transmembrane</keyword>
<evidence type="ECO:0000256" key="8">
    <source>
        <dbReference type="ARBA" id="ARBA00023136"/>
    </source>
</evidence>
<feature type="domain" description="ABC transmembrane type-1" evidence="11">
    <location>
        <begin position="21"/>
        <end position="296"/>
    </location>
</feature>
<dbReference type="InterPro" id="IPR014216">
    <property type="entry name" value="ABC_transptr_CydD"/>
</dbReference>
<evidence type="ECO:0000313" key="12">
    <source>
        <dbReference type="EMBL" id="MCY0386815.1"/>
    </source>
</evidence>
<dbReference type="Pfam" id="PF00664">
    <property type="entry name" value="ABC_membrane"/>
    <property type="match status" value="1"/>
</dbReference>
<dbReference type="Proteomes" id="UP001082899">
    <property type="component" value="Unassembled WGS sequence"/>
</dbReference>
<dbReference type="PANTHER" id="PTHR24221">
    <property type="entry name" value="ATP-BINDING CASSETTE SUB-FAMILY B"/>
    <property type="match status" value="1"/>
</dbReference>
<evidence type="ECO:0000259" key="11">
    <source>
        <dbReference type="PROSITE" id="PS50929"/>
    </source>
</evidence>
<dbReference type="Gene3D" id="1.20.1560.10">
    <property type="entry name" value="ABC transporter type 1, transmembrane domain"/>
    <property type="match status" value="1"/>
</dbReference>
<dbReference type="InterPro" id="IPR003593">
    <property type="entry name" value="AAA+_ATPase"/>
</dbReference>
<dbReference type="NCBIfam" id="TIGR02857">
    <property type="entry name" value="CydD"/>
    <property type="match status" value="1"/>
</dbReference>
<dbReference type="SMART" id="SM00382">
    <property type="entry name" value="AAA"/>
    <property type="match status" value="1"/>
</dbReference>
<dbReference type="InterPro" id="IPR027417">
    <property type="entry name" value="P-loop_NTPase"/>
</dbReference>
<dbReference type="Pfam" id="PF00005">
    <property type="entry name" value="ABC_tran"/>
    <property type="match status" value="1"/>
</dbReference>
<dbReference type="InterPro" id="IPR039421">
    <property type="entry name" value="Type_1_exporter"/>
</dbReference>
<accession>A0ABT3ZJW0</accession>
<dbReference type="PROSITE" id="PS50929">
    <property type="entry name" value="ABC_TM1F"/>
    <property type="match status" value="1"/>
</dbReference>
<comment type="caution">
    <text evidence="12">The sequence shown here is derived from an EMBL/GenBank/DDBJ whole genome shotgun (WGS) entry which is preliminary data.</text>
</comment>
<dbReference type="PANTHER" id="PTHR24221:SF590">
    <property type="entry name" value="COMPONENT LINKED WITH THE ASSEMBLY OF CYTOCHROME' TRANSPORT TRANSMEMBRANE ATP-BINDING PROTEIN ABC TRANSPORTER CYDD-RELATED"/>
    <property type="match status" value="1"/>
</dbReference>
<protein>
    <submittedName>
        <fullName evidence="12">Thiol reductant ABC exporter subunit CydD</fullName>
    </submittedName>
</protein>
<evidence type="ECO:0000256" key="5">
    <source>
        <dbReference type="ARBA" id="ARBA00022741"/>
    </source>
</evidence>
<gene>
    <name evidence="12" type="primary">cydD</name>
    <name evidence="12" type="ORF">OVY01_06120</name>
</gene>
<feature type="transmembrane region" description="Helical" evidence="9">
    <location>
        <begin position="272"/>
        <end position="290"/>
    </location>
</feature>
<dbReference type="PROSITE" id="PS50893">
    <property type="entry name" value="ABC_TRANSPORTER_2"/>
    <property type="match status" value="1"/>
</dbReference>
<dbReference type="SUPFAM" id="SSF90123">
    <property type="entry name" value="ABC transporter transmembrane region"/>
    <property type="match status" value="1"/>
</dbReference>
<feature type="transmembrane region" description="Helical" evidence="9">
    <location>
        <begin position="139"/>
        <end position="155"/>
    </location>
</feature>
<evidence type="ECO:0000313" key="13">
    <source>
        <dbReference type="Proteomes" id="UP001082899"/>
    </source>
</evidence>
<evidence type="ECO:0000256" key="2">
    <source>
        <dbReference type="ARBA" id="ARBA00022475"/>
    </source>
</evidence>
<feature type="transmembrane region" description="Helical" evidence="9">
    <location>
        <begin position="239"/>
        <end position="266"/>
    </location>
</feature>
<feature type="domain" description="ABC transporter" evidence="10">
    <location>
        <begin position="336"/>
        <end position="571"/>
    </location>
</feature>
<keyword evidence="2" id="KW-1003">Cell membrane</keyword>
<feature type="transmembrane region" description="Helical" evidence="9">
    <location>
        <begin position="56"/>
        <end position="77"/>
    </location>
</feature>
<keyword evidence="13" id="KW-1185">Reference proteome</keyword>
<sequence length="575" mass="61593">MSPTDWLKRRALTVRGLIGRSMAASALSAVLLCAQAWLLAEGLYAASFLHRPWQELLPSAVGFAGLALARMVLGWLSRHYGFRAGRRQVADIRADLLAHVQALGPAWLARESSGVWVTRLVDGVDALEGYYARYLPQKAAASLLPLVVLAAVFPADWVAGTLLLLTAPLVPLFMILLGNAAERASQRRWTVLTRLGAQFDDLLQGLVTLRLFGAGERARQLLEHGTETYRRGTMAVLRVAFLSSLVLEFFATVSIAVVAVLVGFRLLWGEQVFSHGMFVLLLAPEFYFPLRGLGALRHVRMDALAIAADARALLDIPLPAGTTGRDRPSGDVLPGLSLQHVSFAYADGRGALRDLTLDFPAGRTTAVVGPSGAGKSTLLQLLLGLVRPQHGTVSVNGVALDDLDAEWWHRQISWVPQRPRLFVGTLRENLLLAAPDANAAALSRAASRAGLDPVIARLPQGWETPLGDNGYGLSGGEAQRVALARALLRDAPVLILDEPTQQLDDASAAIVHAVMAELSAAGRTVVQVAHRMALASRADHVLVLQNGALVQTGRPDELARVDGLYASLLAADGIA</sequence>
<evidence type="ECO:0000256" key="4">
    <source>
        <dbReference type="ARBA" id="ARBA00022692"/>
    </source>
</evidence>
<proteinExistence type="predicted"/>
<feature type="transmembrane region" description="Helical" evidence="9">
    <location>
        <begin position="161"/>
        <end position="181"/>
    </location>
</feature>
<dbReference type="SUPFAM" id="SSF52540">
    <property type="entry name" value="P-loop containing nucleoside triphosphate hydrolases"/>
    <property type="match status" value="1"/>
</dbReference>
<dbReference type="InterPro" id="IPR003439">
    <property type="entry name" value="ABC_transporter-like_ATP-bd"/>
</dbReference>
<dbReference type="Gene3D" id="3.40.50.300">
    <property type="entry name" value="P-loop containing nucleotide triphosphate hydrolases"/>
    <property type="match status" value="1"/>
</dbReference>
<dbReference type="PROSITE" id="PS00211">
    <property type="entry name" value="ABC_TRANSPORTER_1"/>
    <property type="match status" value="1"/>
</dbReference>
<keyword evidence="7 9" id="KW-1133">Transmembrane helix</keyword>
<dbReference type="CDD" id="cd18584">
    <property type="entry name" value="ABC_6TM_AarD_CydD"/>
    <property type="match status" value="1"/>
</dbReference>